<dbReference type="RefSeq" id="WP_143133078.1">
    <property type="nucleotide sequence ID" value="NZ_FPBO01000008.1"/>
</dbReference>
<evidence type="ECO:0000256" key="4">
    <source>
        <dbReference type="SAM" id="SignalP"/>
    </source>
</evidence>
<dbReference type="SUPFAM" id="SSF51126">
    <property type="entry name" value="Pectin lyase-like"/>
    <property type="match status" value="1"/>
</dbReference>
<dbReference type="GO" id="GO:0009279">
    <property type="term" value="C:cell outer membrane"/>
    <property type="evidence" value="ECO:0007669"/>
    <property type="project" value="TreeGrafter"/>
</dbReference>
<feature type="chain" id="PRO_5011459775" evidence="4">
    <location>
        <begin position="28"/>
        <end position="779"/>
    </location>
</feature>
<protein>
    <submittedName>
        <fullName evidence="6">Pectin methylesterase</fullName>
    </submittedName>
</protein>
<reference evidence="7" key="1">
    <citation type="submission" date="2016-10" db="EMBL/GenBank/DDBJ databases">
        <authorList>
            <person name="Varghese N."/>
            <person name="Submissions S."/>
        </authorList>
    </citation>
    <scope>NUCLEOTIDE SEQUENCE [LARGE SCALE GENOMIC DNA]</scope>
    <source>
        <strain evidence="7">CGMCC 1.11014</strain>
    </source>
</reference>
<dbReference type="PANTHER" id="PTHR31321">
    <property type="entry name" value="ACYL-COA THIOESTER HYDROLASE YBHC-RELATED"/>
    <property type="match status" value="1"/>
</dbReference>
<evidence type="ECO:0000256" key="1">
    <source>
        <dbReference type="ARBA" id="ARBA00008891"/>
    </source>
</evidence>
<dbReference type="PANTHER" id="PTHR31321:SF57">
    <property type="entry name" value="PECTINESTERASE 53-RELATED"/>
    <property type="match status" value="1"/>
</dbReference>
<dbReference type="OrthoDB" id="9804661at2"/>
<dbReference type="GO" id="GO:0030599">
    <property type="term" value="F:pectinesterase activity"/>
    <property type="evidence" value="ECO:0007669"/>
    <property type="project" value="InterPro"/>
</dbReference>
<evidence type="ECO:0000256" key="3">
    <source>
        <dbReference type="ARBA" id="ARBA00023085"/>
    </source>
</evidence>
<dbReference type="InterPro" id="IPR000070">
    <property type="entry name" value="Pectinesterase_cat"/>
</dbReference>
<accession>A0A1I7IMY9</accession>
<evidence type="ECO:0000313" key="7">
    <source>
        <dbReference type="Proteomes" id="UP000199391"/>
    </source>
</evidence>
<keyword evidence="4" id="KW-0732">Signal</keyword>
<proteinExistence type="inferred from homology"/>
<sequence>MAGRLRVAGAGAGLALWAALSPLSAAAQGLVRVAAEAPVLVAGMEATADGYVESRLRPLREGAGEGRLYVVGRHRDAGNWYGAGLGFNPATGRMQVEIVRMRDGALTRLKQFGREAAADDRFYTVRLELNGTTLAVYLNGERITSVADTTLPRLPGGYGLYASGAAFDASAPVTGDAALKPARLALARAPQRVHLQAGEAAPRLPVSAFGAFRAADPSAGPGVATAANAPAGGAPFVFTARAADPALLRAEADGGHVTLFPLAAGATSLTLASVEDPNVFSVVDVVIGERAPARAAGYKLAGAVTPAIGERDVPYDTPLRLRFDQPPTLGRGGAIRVLRKRDGALVDTIRTAGEYDLLGYEGQEYRRAVRRQPVVMEGRTVVIHPHSARLRPGEEYLVTVDDGVFAGTLEGQPFTGVAATAGWTFRTRAAVPRGARLTVDDDGAADFRTVQGALNHAMRHVKRATPVTIAIRDGRYRELLFLRGKDRVTLRGQSRDGVVIDAVNADGLNPGSGASQAAGSPGIGGGRAIFLVEDADLLTLDTLTIRNSALRASPAGGQAEALFFASEGRLIAKNASFFSEQDTIQVRGYSWFYRTLIAGNVDFVWGNNRAALFEDGELRTVGDSANGKGGGYLVQARTLAANDKGFVFLNSRLTHGPGPTGNDVPAGATWLARSPGYETSWDHVSFINCRMGPHIAPAGWAGKGVARQPAPNPAVGSAGAGWREHGSMDLAGRPLDLGAREHVRLLTAEEARAQFGGRALIFAGYGDGRGWRPTPRRAE</sequence>
<keyword evidence="7" id="KW-1185">Reference proteome</keyword>
<evidence type="ECO:0000313" key="6">
    <source>
        <dbReference type="EMBL" id="SFU74292.1"/>
    </source>
</evidence>
<feature type="domain" description="Pectinesterase catalytic" evidence="5">
    <location>
        <begin position="438"/>
        <end position="701"/>
    </location>
</feature>
<keyword evidence="2" id="KW-0378">Hydrolase</keyword>
<comment type="similarity">
    <text evidence="1">Belongs to the pectinesterase family.</text>
</comment>
<dbReference type="Pfam" id="PF01095">
    <property type="entry name" value="Pectinesterase"/>
    <property type="match status" value="1"/>
</dbReference>
<dbReference type="Gene3D" id="2.160.20.10">
    <property type="entry name" value="Single-stranded right-handed beta-helix, Pectin lyase-like"/>
    <property type="match status" value="1"/>
</dbReference>
<name>A0A1I7IMY9_9BURK</name>
<keyword evidence="3" id="KW-0063">Aspartyl esterase</keyword>
<dbReference type="STRING" id="1035707.SAMN05216552_1008159"/>
<dbReference type="Proteomes" id="UP000199391">
    <property type="component" value="Unassembled WGS sequence"/>
</dbReference>
<evidence type="ECO:0000256" key="2">
    <source>
        <dbReference type="ARBA" id="ARBA00022801"/>
    </source>
</evidence>
<dbReference type="Gene3D" id="2.60.120.560">
    <property type="entry name" value="Exo-inulinase, domain 1"/>
    <property type="match status" value="1"/>
</dbReference>
<feature type="signal peptide" evidence="4">
    <location>
        <begin position="1"/>
        <end position="27"/>
    </location>
</feature>
<evidence type="ECO:0000259" key="5">
    <source>
        <dbReference type="Pfam" id="PF01095"/>
    </source>
</evidence>
<dbReference type="GO" id="GO:0042545">
    <property type="term" value="P:cell wall modification"/>
    <property type="evidence" value="ECO:0007669"/>
    <property type="project" value="InterPro"/>
</dbReference>
<dbReference type="InterPro" id="IPR011050">
    <property type="entry name" value="Pectin_lyase_fold/virulence"/>
</dbReference>
<organism evidence="6 7">
    <name type="scientific">Pseudoduganella namucuonensis</name>
    <dbReference type="NCBI Taxonomy" id="1035707"/>
    <lineage>
        <taxon>Bacteria</taxon>
        <taxon>Pseudomonadati</taxon>
        <taxon>Pseudomonadota</taxon>
        <taxon>Betaproteobacteria</taxon>
        <taxon>Burkholderiales</taxon>
        <taxon>Oxalobacteraceae</taxon>
        <taxon>Telluria group</taxon>
        <taxon>Pseudoduganella</taxon>
    </lineage>
</organism>
<gene>
    <name evidence="6" type="ORF">SAMN05216552_1008159</name>
</gene>
<dbReference type="EMBL" id="FPBO01000008">
    <property type="protein sequence ID" value="SFU74292.1"/>
    <property type="molecule type" value="Genomic_DNA"/>
</dbReference>
<dbReference type="InterPro" id="IPR012334">
    <property type="entry name" value="Pectin_lyas_fold"/>
</dbReference>
<dbReference type="AlphaFoldDB" id="A0A1I7IMY9"/>